<comment type="cofactor">
    <cofactor evidence="1">
        <name>Zn(2+)</name>
        <dbReference type="ChEBI" id="CHEBI:29105"/>
    </cofactor>
</comment>
<keyword evidence="9" id="KW-1185">Reference proteome</keyword>
<evidence type="ECO:0000256" key="3">
    <source>
        <dbReference type="ARBA" id="ARBA00022723"/>
    </source>
</evidence>
<dbReference type="PANTHER" id="PTHR30096:SF0">
    <property type="entry name" value="4,5-DOPA DIOXYGENASE EXTRADIOL-LIKE PROTEIN"/>
    <property type="match status" value="1"/>
</dbReference>
<dbReference type="PANTHER" id="PTHR30096">
    <property type="entry name" value="4,5-DOPA DIOXYGENASE EXTRADIOL-LIKE PROTEIN"/>
    <property type="match status" value="1"/>
</dbReference>
<dbReference type="InterPro" id="IPR004183">
    <property type="entry name" value="Xdiol_dOase_suB"/>
</dbReference>
<keyword evidence="4" id="KW-0862">Zinc</keyword>
<dbReference type="EMBL" id="JBHTBZ010000027">
    <property type="protein sequence ID" value="MFC7461047.1"/>
    <property type="molecule type" value="Genomic_DNA"/>
</dbReference>
<evidence type="ECO:0000313" key="8">
    <source>
        <dbReference type="EMBL" id="MFC7461047.1"/>
    </source>
</evidence>
<organism evidence="8 9">
    <name type="scientific">Hydrogenophaga defluvii</name>
    <dbReference type="NCBI Taxonomy" id="249410"/>
    <lineage>
        <taxon>Bacteria</taxon>
        <taxon>Pseudomonadati</taxon>
        <taxon>Pseudomonadota</taxon>
        <taxon>Betaproteobacteria</taxon>
        <taxon>Burkholderiales</taxon>
        <taxon>Comamonadaceae</taxon>
        <taxon>Hydrogenophaga</taxon>
    </lineage>
</organism>
<dbReference type="NCBIfam" id="NF007914">
    <property type="entry name" value="PRK10628.1"/>
    <property type="match status" value="1"/>
</dbReference>
<evidence type="ECO:0000313" key="9">
    <source>
        <dbReference type="Proteomes" id="UP001596457"/>
    </source>
</evidence>
<dbReference type="Pfam" id="PF02900">
    <property type="entry name" value="LigB"/>
    <property type="match status" value="1"/>
</dbReference>
<evidence type="ECO:0000256" key="1">
    <source>
        <dbReference type="ARBA" id="ARBA00001947"/>
    </source>
</evidence>
<protein>
    <submittedName>
        <fullName evidence="8">4,5-DOPA dioxygenase extradiol</fullName>
        <ecNumber evidence="8">1.13.11.29</ecNumber>
    </submittedName>
</protein>
<dbReference type="SUPFAM" id="SSF53213">
    <property type="entry name" value="LigB-like"/>
    <property type="match status" value="1"/>
</dbReference>
<evidence type="ECO:0000256" key="2">
    <source>
        <dbReference type="ARBA" id="ARBA00007581"/>
    </source>
</evidence>
<keyword evidence="3" id="KW-0479">Metal-binding</keyword>
<keyword evidence="8" id="KW-0223">Dioxygenase</keyword>
<feature type="signal peptide" evidence="6">
    <location>
        <begin position="1"/>
        <end position="29"/>
    </location>
</feature>
<proteinExistence type="inferred from homology"/>
<keyword evidence="6" id="KW-0732">Signal</keyword>
<feature type="chain" id="PRO_5047108218" evidence="6">
    <location>
        <begin position="30"/>
        <end position="303"/>
    </location>
</feature>
<evidence type="ECO:0000256" key="5">
    <source>
        <dbReference type="ARBA" id="ARBA00023002"/>
    </source>
</evidence>
<dbReference type="Gene3D" id="3.40.830.10">
    <property type="entry name" value="LigB-like"/>
    <property type="match status" value="1"/>
</dbReference>
<gene>
    <name evidence="8" type="primary">ygiD</name>
    <name evidence="8" type="ORF">ACFQU0_11505</name>
</gene>
<sequence length="303" mass="32904">MTIAHPRRRILGASALALLSALQHKLAAAAPAQTPAQANTPGSMPVLMIGHGSPMNALRNNPFTKTLTQWGKDLPRPKAILVVSAHWLTPGSIMVQSSVKPPTIHDFSGFPAELHAMQYPAKGAPEFATKAAGLLQSAGAQASATQQWGFDHGTWTVLKWLYPGADVPVFQVSIDYDKPGRFHYLVGKELAALRKQGVLIVGSGNIVHNLRATDREFPEGLAASQSWARDFDEFAKHALNTRNDGALIDFHLQGSAARMAVPTPDHYWPLLYALGAAKEDEKPRHVFEGFHSGTLSMRCLQWG</sequence>
<dbReference type="InterPro" id="IPR014436">
    <property type="entry name" value="Extradiol_dOase_DODA"/>
</dbReference>
<dbReference type="GO" id="GO:0050297">
    <property type="term" value="F:stizolobate synthase activity"/>
    <property type="evidence" value="ECO:0007669"/>
    <property type="project" value="UniProtKB-EC"/>
</dbReference>
<evidence type="ECO:0000256" key="6">
    <source>
        <dbReference type="SAM" id="SignalP"/>
    </source>
</evidence>
<dbReference type="EC" id="1.13.11.29" evidence="8"/>
<comment type="caution">
    <text evidence="8">The sequence shown here is derived from an EMBL/GenBank/DDBJ whole genome shotgun (WGS) entry which is preliminary data.</text>
</comment>
<dbReference type="CDD" id="cd07363">
    <property type="entry name" value="45_DOPA_Dioxygenase"/>
    <property type="match status" value="1"/>
</dbReference>
<accession>A0ABW2SDH8</accession>
<evidence type="ECO:0000256" key="4">
    <source>
        <dbReference type="ARBA" id="ARBA00022833"/>
    </source>
</evidence>
<feature type="domain" description="Extradiol ring-cleavage dioxygenase class III enzyme subunit B" evidence="7">
    <location>
        <begin position="52"/>
        <end position="287"/>
    </location>
</feature>
<reference evidence="9" key="1">
    <citation type="journal article" date="2019" name="Int. J. Syst. Evol. Microbiol.">
        <title>The Global Catalogue of Microorganisms (GCM) 10K type strain sequencing project: providing services to taxonomists for standard genome sequencing and annotation.</title>
        <authorList>
            <consortium name="The Broad Institute Genomics Platform"/>
            <consortium name="The Broad Institute Genome Sequencing Center for Infectious Disease"/>
            <person name="Wu L."/>
            <person name="Ma J."/>
        </authorList>
    </citation>
    <scope>NUCLEOTIDE SEQUENCE [LARGE SCALE GENOMIC DNA]</scope>
    <source>
        <strain evidence="9">CCUG 53903</strain>
    </source>
</reference>
<dbReference type="PIRSF" id="PIRSF006157">
    <property type="entry name" value="Doxgns_DODA"/>
    <property type="match status" value="1"/>
</dbReference>
<dbReference type="RefSeq" id="WP_382200866.1">
    <property type="nucleotide sequence ID" value="NZ_JBHTBZ010000027.1"/>
</dbReference>
<dbReference type="Proteomes" id="UP001596457">
    <property type="component" value="Unassembled WGS sequence"/>
</dbReference>
<evidence type="ECO:0000259" key="7">
    <source>
        <dbReference type="Pfam" id="PF02900"/>
    </source>
</evidence>
<keyword evidence="5 8" id="KW-0560">Oxidoreductase</keyword>
<comment type="similarity">
    <text evidence="2">Belongs to the DODA-type extradiol aromatic ring-opening dioxygenase family.</text>
</comment>
<name>A0ABW2SDH8_9BURK</name>